<dbReference type="GO" id="GO:0000976">
    <property type="term" value="F:transcription cis-regulatory region binding"/>
    <property type="evidence" value="ECO:0007669"/>
    <property type="project" value="InterPro"/>
</dbReference>
<organism evidence="5">
    <name type="scientific">Hypocrea jecorina (strain QM6a)</name>
    <name type="common">Trichoderma reesei</name>
    <dbReference type="NCBI Taxonomy" id="431241"/>
    <lineage>
        <taxon>Eukaryota</taxon>
        <taxon>Fungi</taxon>
        <taxon>Dikarya</taxon>
        <taxon>Ascomycota</taxon>
        <taxon>Pezizomycotina</taxon>
        <taxon>Sordariomycetes</taxon>
        <taxon>Hypocreomycetidae</taxon>
        <taxon>Hypocreales</taxon>
        <taxon>Hypocreaceae</taxon>
        <taxon>Trichoderma</taxon>
    </lineage>
</organism>
<sequence length="367" mass="39885">HCFGASRAAMSSSLSPDHAEGSTSRASTEGTDKGVLSSLNLNFFKSLSDKKVTRTGNPPKRRGPKPDSKPALTRRQELNRQAQRTHRERKELYIKALEDEVLRLKEVFSTISQDKQKLFDENKQLKEILAQRGIQLPRVGGVDESSSVTQPMSVSASGNSFAHGSQGGFSPAGTSHSTSMSMSPPDNRQLSPAANGADLEQAGIDFVLTLERPCMAHMPFLVDRASDADGAPCGHALMASCPPTPFQDLTPDTPFGHTHTHHHGDGDGGGEEPLTQGTWELTKADLTTLLDLSQKLNLDGEITPVMAWGMVLSHARFAELAPCDFEKISGELLRKVRCYGFGAVLEEFELRDAIENIFSGRPEAMVF</sequence>
<proteinExistence type="predicted"/>
<keyword evidence="5" id="KW-1185">Reference proteome</keyword>
<dbReference type="Gene3D" id="1.20.5.170">
    <property type="match status" value="1"/>
</dbReference>
<gene>
    <name evidence="4" type="ORF">TRIREDRAFT_57840</name>
</gene>
<dbReference type="OrthoDB" id="2590011at2759"/>
<feature type="compositionally biased region" description="Polar residues" evidence="3">
    <location>
        <begin position="144"/>
        <end position="163"/>
    </location>
</feature>
<feature type="non-terminal residue" evidence="4">
    <location>
        <position position="1"/>
    </location>
</feature>
<feature type="region of interest" description="Disordered" evidence="3">
    <location>
        <begin position="141"/>
        <end position="193"/>
    </location>
</feature>
<dbReference type="eggNOG" id="ENOG502QZI3">
    <property type="taxonomic scope" value="Eukaryota"/>
</dbReference>
<dbReference type="InterPro" id="IPR050936">
    <property type="entry name" value="AP-1-like"/>
</dbReference>
<evidence type="ECO:0000256" key="3">
    <source>
        <dbReference type="SAM" id="MobiDB-lite"/>
    </source>
</evidence>
<dbReference type="SUPFAM" id="SSF57959">
    <property type="entry name" value="Leucine zipper domain"/>
    <property type="match status" value="1"/>
</dbReference>
<dbReference type="HOGENOM" id="CLU_036934_1_1_1"/>
<dbReference type="CDD" id="cd14688">
    <property type="entry name" value="bZIP_YAP"/>
    <property type="match status" value="1"/>
</dbReference>
<dbReference type="Proteomes" id="UP000008984">
    <property type="component" value="Unassembled WGS sequence"/>
</dbReference>
<dbReference type="AlphaFoldDB" id="G0RDM9"/>
<evidence type="ECO:0000256" key="1">
    <source>
        <dbReference type="ARBA" id="ARBA00004123"/>
    </source>
</evidence>
<evidence type="ECO:0000256" key="2">
    <source>
        <dbReference type="ARBA" id="ARBA00023242"/>
    </source>
</evidence>
<dbReference type="KEGG" id="tre:TRIREDRAFT_57840"/>
<dbReference type="RefSeq" id="XP_006963170.1">
    <property type="nucleotide sequence ID" value="XM_006963108.1"/>
</dbReference>
<comment type="subcellular location">
    <subcellularLocation>
        <location evidence="1">Nucleus</location>
    </subcellularLocation>
</comment>
<feature type="compositionally biased region" description="Polar residues" evidence="3">
    <location>
        <begin position="9"/>
        <end position="29"/>
    </location>
</feature>
<feature type="region of interest" description="Disordered" evidence="3">
    <location>
        <begin position="1"/>
        <end position="33"/>
    </location>
</feature>
<evidence type="ECO:0000313" key="4">
    <source>
        <dbReference type="EMBL" id="EGR50581.1"/>
    </source>
</evidence>
<feature type="compositionally biased region" description="Basic and acidic residues" evidence="3">
    <location>
        <begin position="64"/>
        <end position="78"/>
    </location>
</feature>
<accession>G0RDM9</accession>
<feature type="region of interest" description="Disordered" evidence="3">
    <location>
        <begin position="251"/>
        <end position="273"/>
    </location>
</feature>
<dbReference type="PANTHER" id="PTHR40621">
    <property type="entry name" value="TRANSCRIPTION FACTOR KAPC-RELATED"/>
    <property type="match status" value="1"/>
</dbReference>
<dbReference type="PANTHER" id="PTHR40621:SF6">
    <property type="entry name" value="AP-1-LIKE TRANSCRIPTION FACTOR YAP1-RELATED"/>
    <property type="match status" value="1"/>
</dbReference>
<evidence type="ECO:0000313" key="5">
    <source>
        <dbReference type="Proteomes" id="UP000008984"/>
    </source>
</evidence>
<dbReference type="GO" id="GO:0090575">
    <property type="term" value="C:RNA polymerase II transcription regulator complex"/>
    <property type="evidence" value="ECO:0007669"/>
    <property type="project" value="TreeGrafter"/>
</dbReference>
<dbReference type="EMBL" id="GL985059">
    <property type="protein sequence ID" value="EGR50581.1"/>
    <property type="molecule type" value="Genomic_DNA"/>
</dbReference>
<reference evidence="4 5" key="1">
    <citation type="journal article" date="2008" name="Nat. Biotechnol.">
        <title>Genome sequencing and analysis of the biomass-degrading fungus Trichoderma reesei (syn. Hypocrea jecorina).</title>
        <authorList>
            <person name="Martinez D."/>
            <person name="Berka R.M."/>
            <person name="Henrissat B."/>
            <person name="Saloheimo M."/>
            <person name="Arvas M."/>
            <person name="Baker S.E."/>
            <person name="Chapman J."/>
            <person name="Chertkov O."/>
            <person name="Coutinho P.M."/>
            <person name="Cullen D."/>
            <person name="Danchin E.G."/>
            <person name="Grigoriev I.V."/>
            <person name="Harris P."/>
            <person name="Jackson M."/>
            <person name="Kubicek C.P."/>
            <person name="Han C.S."/>
            <person name="Ho I."/>
            <person name="Larrondo L.F."/>
            <person name="de Leon A.L."/>
            <person name="Magnuson J.K."/>
            <person name="Merino S."/>
            <person name="Misra M."/>
            <person name="Nelson B."/>
            <person name="Putnam N."/>
            <person name="Robbertse B."/>
            <person name="Salamov A.A."/>
            <person name="Schmoll M."/>
            <person name="Terry A."/>
            <person name="Thayer N."/>
            <person name="Westerholm-Parvinen A."/>
            <person name="Schoch C.L."/>
            <person name="Yao J."/>
            <person name="Barabote R."/>
            <person name="Nelson M.A."/>
            <person name="Detter C."/>
            <person name="Bruce D."/>
            <person name="Kuske C.R."/>
            <person name="Xie G."/>
            <person name="Richardson P."/>
            <person name="Rokhsar D.S."/>
            <person name="Lucas S.M."/>
            <person name="Rubin E.M."/>
            <person name="Dunn-Coleman N."/>
            <person name="Ward M."/>
            <person name="Brettin T.S."/>
        </authorList>
    </citation>
    <scope>NUCLEOTIDE SEQUENCE [LARGE SCALE GENOMIC DNA]</scope>
    <source>
        <strain evidence="4 5">QM6a</strain>
    </source>
</reference>
<dbReference type="GeneID" id="18486196"/>
<protein>
    <submittedName>
        <fullName evidence="4">Basic leucine zipper transcription factor domain-containing protein</fullName>
    </submittedName>
</protein>
<name>G0RDM9_HYPJQ</name>
<feature type="region of interest" description="Disordered" evidence="3">
    <location>
        <begin position="47"/>
        <end position="87"/>
    </location>
</feature>
<keyword evidence="2" id="KW-0539">Nucleus</keyword>
<dbReference type="GO" id="GO:0001228">
    <property type="term" value="F:DNA-binding transcription activator activity, RNA polymerase II-specific"/>
    <property type="evidence" value="ECO:0007669"/>
    <property type="project" value="TreeGrafter"/>
</dbReference>
<feature type="compositionally biased region" description="Low complexity" evidence="3">
    <location>
        <begin position="174"/>
        <end position="185"/>
    </location>
</feature>
<dbReference type="InterPro" id="IPR046347">
    <property type="entry name" value="bZIP_sf"/>
</dbReference>
<dbReference type="VEuPathDB" id="FungiDB:TRIREDRAFT_57840"/>